<evidence type="ECO:0000313" key="1">
    <source>
        <dbReference type="EMBL" id="GAA1623497.1"/>
    </source>
</evidence>
<name>A0ABN2EZA7_9ACTN</name>
<dbReference type="EMBL" id="BAAAMU010000011">
    <property type="protein sequence ID" value="GAA1623497.1"/>
    <property type="molecule type" value="Genomic_DNA"/>
</dbReference>
<organism evidence="1 2">
    <name type="scientific">Nonomuraea maheshkhaliensis</name>
    <dbReference type="NCBI Taxonomy" id="419590"/>
    <lineage>
        <taxon>Bacteria</taxon>
        <taxon>Bacillati</taxon>
        <taxon>Actinomycetota</taxon>
        <taxon>Actinomycetes</taxon>
        <taxon>Streptosporangiales</taxon>
        <taxon>Streptosporangiaceae</taxon>
        <taxon>Nonomuraea</taxon>
    </lineage>
</organism>
<gene>
    <name evidence="1" type="ORF">GCM10009733_020160</name>
</gene>
<dbReference type="Proteomes" id="UP001500064">
    <property type="component" value="Unassembled WGS sequence"/>
</dbReference>
<keyword evidence="2" id="KW-1185">Reference proteome</keyword>
<evidence type="ECO:0000313" key="2">
    <source>
        <dbReference type="Proteomes" id="UP001500064"/>
    </source>
</evidence>
<comment type="caution">
    <text evidence="1">The sequence shown here is derived from an EMBL/GenBank/DDBJ whole genome shotgun (WGS) entry which is preliminary data.</text>
</comment>
<sequence>MRDITAGGTKALESLLSFVRDFEVHLAQDKAAGKASDPDLYASQAHDSVRRFVAAQGLESFGKRGQEVLFNPDLHSMTAGTPGRGNTVRIAAPGWIWRREGEPDAIVRRALVDITGKIAYHVYALNARNTDVHERLYPDWAITADRPTLQEAREVARTMVTSDPRIARVGIRESIQEYEGGGWKPGWFIEHIERREPSPVRPLHAAEPDITDQALLDNAYQIGTQALREYQTRPYGDLRLDAARASAKVVAALASAGRLASLTRGADAVAPDHA</sequence>
<dbReference type="RefSeq" id="WP_346103404.1">
    <property type="nucleotide sequence ID" value="NZ_BAAAMU010000011.1"/>
</dbReference>
<protein>
    <submittedName>
        <fullName evidence="1">Uncharacterized protein</fullName>
    </submittedName>
</protein>
<proteinExistence type="predicted"/>
<reference evidence="1 2" key="1">
    <citation type="journal article" date="2019" name="Int. J. Syst. Evol. Microbiol.">
        <title>The Global Catalogue of Microorganisms (GCM) 10K type strain sequencing project: providing services to taxonomists for standard genome sequencing and annotation.</title>
        <authorList>
            <consortium name="The Broad Institute Genomics Platform"/>
            <consortium name="The Broad Institute Genome Sequencing Center for Infectious Disease"/>
            <person name="Wu L."/>
            <person name="Ma J."/>
        </authorList>
    </citation>
    <scope>NUCLEOTIDE SEQUENCE [LARGE SCALE GENOMIC DNA]</scope>
    <source>
        <strain evidence="1 2">JCM 13929</strain>
    </source>
</reference>
<accession>A0ABN2EZA7</accession>